<protein>
    <submittedName>
        <fullName evidence="1">Uncharacterized protein</fullName>
    </submittedName>
</protein>
<dbReference type="EMBL" id="MJIL01000026">
    <property type="protein sequence ID" value="OLQ83777.1"/>
    <property type="molecule type" value="Genomic_DNA"/>
</dbReference>
<dbReference type="Proteomes" id="UP000186905">
    <property type="component" value="Unassembled WGS sequence"/>
</dbReference>
<dbReference type="AlphaFoldDB" id="A0A1Q9H7Q2"/>
<comment type="caution">
    <text evidence="1">The sequence shown here is derived from an EMBL/GenBank/DDBJ whole genome shotgun (WGS) entry which is preliminary data.</text>
</comment>
<organism evidence="1 2">
    <name type="scientific">Photobacterium proteolyticum</name>
    <dbReference type="NCBI Taxonomy" id="1903952"/>
    <lineage>
        <taxon>Bacteria</taxon>
        <taxon>Pseudomonadati</taxon>
        <taxon>Pseudomonadota</taxon>
        <taxon>Gammaproteobacteria</taxon>
        <taxon>Vibrionales</taxon>
        <taxon>Vibrionaceae</taxon>
        <taxon>Photobacterium</taxon>
    </lineage>
</organism>
<keyword evidence="2" id="KW-1185">Reference proteome</keyword>
<dbReference type="RefSeq" id="WP_075761648.1">
    <property type="nucleotide sequence ID" value="NZ_MJIL01000026.1"/>
</dbReference>
<evidence type="ECO:0000313" key="1">
    <source>
        <dbReference type="EMBL" id="OLQ83777.1"/>
    </source>
</evidence>
<evidence type="ECO:0000313" key="2">
    <source>
        <dbReference type="Proteomes" id="UP000186905"/>
    </source>
</evidence>
<proteinExistence type="predicted"/>
<reference evidence="1 2" key="1">
    <citation type="submission" date="2016-09" db="EMBL/GenBank/DDBJ databases">
        <title>Photobacterium proteolyticum sp. nov. a protease producing bacterium isolated from ocean sediments of Laizhou Bay.</title>
        <authorList>
            <person name="Li Y."/>
        </authorList>
    </citation>
    <scope>NUCLEOTIDE SEQUENCE [LARGE SCALE GENOMIC DNA]</scope>
    <source>
        <strain evidence="1 2">13-12</strain>
    </source>
</reference>
<gene>
    <name evidence="1" type="ORF">BIT28_27825</name>
</gene>
<name>A0A1Q9H7Q2_9GAMM</name>
<accession>A0A1Q9H7Q2</accession>
<sequence>MEPNSFLNEEYFAQRITQDNMKEIFTDCYDVAFELAESNDKLTIKNIYDLYQEQLQNEWVLGRVRYAILQMVSPLTSENKQRLYSRCFPGK</sequence>